<reference evidence="1 2" key="1">
    <citation type="submission" date="2017-06" db="EMBL/GenBank/DDBJ databases">
        <title>Draft Genome Sequence of Bacillus sp Strain 36R Isolated from saline sediment at Atanasia, Sonora, Mexico.</title>
        <authorList>
            <person name="Sanchez Diaz R."/>
            <person name="Quiroz Macias M.E."/>
            <person name="Ibarra Gamez J.C."/>
            <person name="Enciso Ibarra J."/>
            <person name="Gomez Gil B."/>
            <person name="Galaviz Silva L."/>
        </authorList>
    </citation>
    <scope>NUCLEOTIDE SEQUENCE [LARGE SCALE GENOMIC DNA]</scope>
    <source>
        <strain evidence="1 2">36R_ATNSAL</strain>
    </source>
</reference>
<dbReference type="Pfam" id="PF17448">
    <property type="entry name" value="YqaH"/>
    <property type="match status" value="1"/>
</dbReference>
<dbReference type="OrthoDB" id="2908833at2"/>
<evidence type="ECO:0000313" key="2">
    <source>
        <dbReference type="Proteomes" id="UP000228754"/>
    </source>
</evidence>
<organism evidence="1 2">
    <name type="scientific">Bacillus pumilus</name>
    <name type="common">Bacillus mesentericus</name>
    <dbReference type="NCBI Taxonomy" id="1408"/>
    <lineage>
        <taxon>Bacteria</taxon>
        <taxon>Bacillati</taxon>
        <taxon>Bacillota</taxon>
        <taxon>Bacilli</taxon>
        <taxon>Bacillales</taxon>
        <taxon>Bacillaceae</taxon>
        <taxon>Bacillus</taxon>
    </lineage>
</organism>
<dbReference type="InterPro" id="IPR020278">
    <property type="entry name" value="YqaH-like"/>
</dbReference>
<dbReference type="Proteomes" id="UP000228754">
    <property type="component" value="Unassembled WGS sequence"/>
</dbReference>
<dbReference type="EMBL" id="NKHG01000043">
    <property type="protein sequence ID" value="PCK21863.1"/>
    <property type="molecule type" value="Genomic_DNA"/>
</dbReference>
<protein>
    <submittedName>
        <fullName evidence="1">Uncharacterized protein</fullName>
    </submittedName>
</protein>
<dbReference type="AlphaFoldDB" id="A0A2A5IX79"/>
<evidence type="ECO:0000313" key="1">
    <source>
        <dbReference type="EMBL" id="PCK21863.1"/>
    </source>
</evidence>
<proteinExistence type="predicted"/>
<name>A0A2A5IX79_BACPU</name>
<sequence>MNLNNFLKTDRDKAERLIKSIEFLADELLSDAITDRDFEGCIEIAGSIISNCEELKRMHNPEQVVQLQEVATRLLSKGLNVSTAKRPIYES</sequence>
<gene>
    <name evidence="1" type="ORF">CEY02_06525</name>
</gene>
<comment type="caution">
    <text evidence="1">The sequence shown here is derived from an EMBL/GenBank/DDBJ whole genome shotgun (WGS) entry which is preliminary data.</text>
</comment>
<accession>A0A2A5IX79</accession>